<dbReference type="RefSeq" id="WP_052829979.1">
    <property type="nucleotide sequence ID" value="NZ_CP007142.1"/>
</dbReference>
<keyword evidence="2" id="KW-1185">Reference proteome</keyword>
<proteinExistence type="predicted"/>
<name>A0A0C5VG07_9GAMM</name>
<evidence type="ECO:0000313" key="1">
    <source>
        <dbReference type="EMBL" id="AJQ92318.1"/>
    </source>
</evidence>
<dbReference type="EMBL" id="CP007142">
    <property type="protein sequence ID" value="AJQ92318.1"/>
    <property type="molecule type" value="Genomic_DNA"/>
</dbReference>
<dbReference type="Proteomes" id="UP000032266">
    <property type="component" value="Chromosome"/>
</dbReference>
<sequence>MLRFIGGVLFNIVDFVIENPGKTLVAVGATVATGGFAMVAAPVIAATAGGVGLLGAASTGTAISSLSGVALTNASLAAIGGGALATGGGGMAAGTAVITGVGSAVGAVASATAITATSYGHDKEPDNEI</sequence>
<accession>A0A0C5VG07</accession>
<dbReference type="HOGENOM" id="CLU_1945733_0_0_6"/>
<dbReference type="STRING" id="1445510.YC6258_00266"/>
<dbReference type="PATRIC" id="fig|1445510.3.peg.259"/>
<evidence type="ECO:0000313" key="2">
    <source>
        <dbReference type="Proteomes" id="UP000032266"/>
    </source>
</evidence>
<dbReference type="AlphaFoldDB" id="A0A0C5VG07"/>
<reference evidence="1 2" key="1">
    <citation type="submission" date="2014-01" db="EMBL/GenBank/DDBJ databases">
        <title>Full genme sequencing of cellulolytic bacterium Gynuella sunshinyii YC6258T gen. nov., sp. nov.</title>
        <authorList>
            <person name="Khan H."/>
            <person name="Chung E.J."/>
            <person name="Chung Y.R."/>
        </authorList>
    </citation>
    <scope>NUCLEOTIDE SEQUENCE [LARGE SCALE GENOMIC DNA]</scope>
    <source>
        <strain evidence="1 2">YC6258</strain>
    </source>
</reference>
<organism evidence="1 2">
    <name type="scientific">Gynuella sunshinyii YC6258</name>
    <dbReference type="NCBI Taxonomy" id="1445510"/>
    <lineage>
        <taxon>Bacteria</taxon>
        <taxon>Pseudomonadati</taxon>
        <taxon>Pseudomonadota</taxon>
        <taxon>Gammaproteobacteria</taxon>
        <taxon>Oceanospirillales</taxon>
        <taxon>Saccharospirillaceae</taxon>
        <taxon>Gynuella</taxon>
    </lineage>
</organism>
<gene>
    <name evidence="1" type="ORF">YC6258_00266</name>
</gene>
<dbReference type="KEGG" id="gsn:YC6258_00266"/>
<protein>
    <submittedName>
        <fullName evidence="1">Uncharacterized protein</fullName>
    </submittedName>
</protein>